<dbReference type="RefSeq" id="WP_258989917.1">
    <property type="nucleotide sequence ID" value="NZ_JALIGE010000076.1"/>
</dbReference>
<dbReference type="EMBL" id="JALIGE010000076">
    <property type="protein sequence ID" value="MCS2163374.1"/>
    <property type="molecule type" value="Genomic_DNA"/>
</dbReference>
<reference evidence="2 3" key="1">
    <citation type="submission" date="2022-04" db="EMBL/GenBank/DDBJ databases">
        <title>Proposal of a three novel species of Scandinavium, Scandinavium hiltneri, Scandinavium manionii, Scandinavium tedordense.</title>
        <authorList>
            <person name="Maddock D.W."/>
            <person name="Brady C.L."/>
            <person name="Denman S."/>
            <person name="Arnold D."/>
        </authorList>
    </citation>
    <scope>NUCLEOTIDE SEQUENCE [LARGE SCALE GENOMIC DNA]</scope>
    <source>
        <strain evidence="2 3">H11S7</strain>
    </source>
</reference>
<gene>
    <name evidence="2" type="ORF">MUU47_20015</name>
</gene>
<name>A0ABT2E663_9ENTR</name>
<sequence>MREFSFYTSGAETTLYRYHVREAAQVYYVTISVTDMNAQEQVIGNKVLRNITRNDVIQECLSHSRRQSAQANVQQRVALLTGIRNWIICSVAVLAFIRLMMVNN</sequence>
<keyword evidence="1" id="KW-1133">Transmembrane helix</keyword>
<evidence type="ECO:0000256" key="1">
    <source>
        <dbReference type="SAM" id="Phobius"/>
    </source>
</evidence>
<keyword evidence="3" id="KW-1185">Reference proteome</keyword>
<comment type="caution">
    <text evidence="2">The sequence shown here is derived from an EMBL/GenBank/DDBJ whole genome shotgun (WGS) entry which is preliminary data.</text>
</comment>
<feature type="transmembrane region" description="Helical" evidence="1">
    <location>
        <begin position="83"/>
        <end position="101"/>
    </location>
</feature>
<keyword evidence="1" id="KW-0812">Transmembrane</keyword>
<evidence type="ECO:0000313" key="3">
    <source>
        <dbReference type="Proteomes" id="UP001205357"/>
    </source>
</evidence>
<accession>A0ABT2E663</accession>
<keyword evidence="1" id="KW-0472">Membrane</keyword>
<protein>
    <submittedName>
        <fullName evidence="2">Uncharacterized protein</fullName>
    </submittedName>
</protein>
<proteinExistence type="predicted"/>
<organism evidence="2 3">
    <name type="scientific">Scandinavium hiltneri</name>
    <dbReference type="NCBI Taxonomy" id="2926519"/>
    <lineage>
        <taxon>Bacteria</taxon>
        <taxon>Pseudomonadati</taxon>
        <taxon>Pseudomonadota</taxon>
        <taxon>Gammaproteobacteria</taxon>
        <taxon>Enterobacterales</taxon>
        <taxon>Enterobacteriaceae</taxon>
        <taxon>Scandinavium</taxon>
    </lineage>
</organism>
<dbReference type="Proteomes" id="UP001205357">
    <property type="component" value="Unassembled WGS sequence"/>
</dbReference>
<evidence type="ECO:0000313" key="2">
    <source>
        <dbReference type="EMBL" id="MCS2163374.1"/>
    </source>
</evidence>